<dbReference type="AlphaFoldDB" id="A0ABD5Z5G6"/>
<sequence length="317" mass="35564">MCVVGCVGGFRCRRAAGSSPTRGRYAREGPVVTRVYRRVSRSLRRQCRRSPSRLPSACERRACTRHSARAPVNLFRRAQSLPSPSESDRPLNDLYSRPPRRPAQMLVLGDAHANESDRRQALFAAYRAADADVALQVGDLYYYDLPVQTYFIAGNNEDFDVVEALRHGRVSSSDVENATLLASDAVDLQGIRVGGLSGNYAPTQFEKSRDELEGDRRRHFVREDVEAAKELEDVDVFLTHEAPHGTPVVEDYDVGCKYVDEILEALEPDLCLVGHHHEHTESTFGPTRVVTLGPVWESYYDLEPETLELARYETPDA</sequence>
<organism evidence="3 4">
    <name type="scientific">Halospeciosus flavus</name>
    <dbReference type="NCBI Taxonomy" id="3032283"/>
    <lineage>
        <taxon>Archaea</taxon>
        <taxon>Methanobacteriati</taxon>
        <taxon>Methanobacteriota</taxon>
        <taxon>Stenosarchaea group</taxon>
        <taxon>Halobacteria</taxon>
        <taxon>Halobacteriales</taxon>
        <taxon>Halobacteriaceae</taxon>
        <taxon>Halospeciosus</taxon>
    </lineage>
</organism>
<gene>
    <name evidence="3" type="ORF">ACFQJ9_12695</name>
</gene>
<name>A0ABD5Z5G6_9EURY</name>
<keyword evidence="4" id="KW-1185">Reference proteome</keyword>
<evidence type="ECO:0000256" key="1">
    <source>
        <dbReference type="SAM" id="MobiDB-lite"/>
    </source>
</evidence>
<dbReference type="SUPFAM" id="SSF56300">
    <property type="entry name" value="Metallo-dependent phosphatases"/>
    <property type="match status" value="1"/>
</dbReference>
<evidence type="ECO:0000313" key="3">
    <source>
        <dbReference type="EMBL" id="MFC7200258.1"/>
    </source>
</evidence>
<dbReference type="InterPro" id="IPR004843">
    <property type="entry name" value="Calcineurin-like_PHP"/>
</dbReference>
<dbReference type="RefSeq" id="WP_279530100.1">
    <property type="nucleotide sequence ID" value="NZ_CP122312.1"/>
</dbReference>
<dbReference type="Proteomes" id="UP001596447">
    <property type="component" value="Unassembled WGS sequence"/>
</dbReference>
<accession>A0ABD5Z5G6</accession>
<dbReference type="Gene3D" id="3.60.21.10">
    <property type="match status" value="1"/>
</dbReference>
<comment type="caution">
    <text evidence="3">The sequence shown here is derived from an EMBL/GenBank/DDBJ whole genome shotgun (WGS) entry which is preliminary data.</text>
</comment>
<dbReference type="Pfam" id="PF00149">
    <property type="entry name" value="Metallophos"/>
    <property type="match status" value="1"/>
</dbReference>
<feature type="region of interest" description="Disordered" evidence="1">
    <location>
        <begin position="74"/>
        <end position="99"/>
    </location>
</feature>
<evidence type="ECO:0000313" key="4">
    <source>
        <dbReference type="Proteomes" id="UP001596447"/>
    </source>
</evidence>
<feature type="domain" description="Calcineurin-like phosphoesterase" evidence="2">
    <location>
        <begin position="97"/>
        <end position="278"/>
    </location>
</feature>
<proteinExistence type="predicted"/>
<dbReference type="EMBL" id="JBHTAR010000011">
    <property type="protein sequence ID" value="MFC7200258.1"/>
    <property type="molecule type" value="Genomic_DNA"/>
</dbReference>
<evidence type="ECO:0000259" key="2">
    <source>
        <dbReference type="Pfam" id="PF00149"/>
    </source>
</evidence>
<reference evidence="3 4" key="1">
    <citation type="journal article" date="2019" name="Int. J. Syst. Evol. Microbiol.">
        <title>The Global Catalogue of Microorganisms (GCM) 10K type strain sequencing project: providing services to taxonomists for standard genome sequencing and annotation.</title>
        <authorList>
            <consortium name="The Broad Institute Genomics Platform"/>
            <consortium name="The Broad Institute Genome Sequencing Center for Infectious Disease"/>
            <person name="Wu L."/>
            <person name="Ma J."/>
        </authorList>
    </citation>
    <scope>NUCLEOTIDE SEQUENCE [LARGE SCALE GENOMIC DNA]</scope>
    <source>
        <strain evidence="3 4">XZGYJ-43</strain>
    </source>
</reference>
<dbReference type="InterPro" id="IPR029052">
    <property type="entry name" value="Metallo-depent_PP-like"/>
</dbReference>
<protein>
    <submittedName>
        <fullName evidence="3">Metallophosphoesterase</fullName>
    </submittedName>
</protein>